<dbReference type="GO" id="GO:0008270">
    <property type="term" value="F:zinc ion binding"/>
    <property type="evidence" value="ECO:0007669"/>
    <property type="project" value="UniProtKB-KW"/>
</dbReference>
<evidence type="ECO:0000313" key="4">
    <source>
        <dbReference type="EMBL" id="KAJ9699721.1"/>
    </source>
</evidence>
<reference evidence="4 5" key="1">
    <citation type="journal article" date="2023" name="BMC Biotechnol.">
        <title>Vitis rotundifolia cv Carlos genome sequencing.</title>
        <authorList>
            <person name="Huff M."/>
            <person name="Hulse-Kemp A."/>
            <person name="Scheffler B."/>
            <person name="Youngblood R."/>
            <person name="Simpson S."/>
            <person name="Babiker E."/>
            <person name="Staton M."/>
        </authorList>
    </citation>
    <scope>NUCLEOTIDE SEQUENCE [LARGE SCALE GENOMIC DNA]</scope>
    <source>
        <tissue evidence="4">Leaf</tissue>
    </source>
</reference>
<organism evidence="4 5">
    <name type="scientific">Vitis rotundifolia</name>
    <name type="common">Muscadine grape</name>
    <dbReference type="NCBI Taxonomy" id="103349"/>
    <lineage>
        <taxon>Eukaryota</taxon>
        <taxon>Viridiplantae</taxon>
        <taxon>Streptophyta</taxon>
        <taxon>Embryophyta</taxon>
        <taxon>Tracheophyta</taxon>
        <taxon>Spermatophyta</taxon>
        <taxon>Magnoliopsida</taxon>
        <taxon>eudicotyledons</taxon>
        <taxon>Gunneridae</taxon>
        <taxon>Pentapetalae</taxon>
        <taxon>rosids</taxon>
        <taxon>Vitales</taxon>
        <taxon>Vitaceae</taxon>
        <taxon>Viteae</taxon>
        <taxon>Vitis</taxon>
    </lineage>
</organism>
<evidence type="ECO:0000259" key="3">
    <source>
        <dbReference type="PROSITE" id="PS50157"/>
    </source>
</evidence>
<dbReference type="SUPFAM" id="SSF57667">
    <property type="entry name" value="beta-beta-alpha zinc fingers"/>
    <property type="match status" value="1"/>
</dbReference>
<evidence type="ECO:0000313" key="5">
    <source>
        <dbReference type="Proteomes" id="UP001168098"/>
    </source>
</evidence>
<dbReference type="PROSITE" id="PS00028">
    <property type="entry name" value="ZINC_FINGER_C2H2_1"/>
    <property type="match status" value="1"/>
</dbReference>
<keyword evidence="5" id="KW-1185">Reference proteome</keyword>
<keyword evidence="1" id="KW-0479">Metal-binding</keyword>
<evidence type="ECO:0000256" key="2">
    <source>
        <dbReference type="SAM" id="MobiDB-lite"/>
    </source>
</evidence>
<protein>
    <recommendedName>
        <fullName evidence="3">C2H2-type domain-containing protein</fullName>
    </recommendedName>
</protein>
<dbReference type="GO" id="GO:0009740">
    <property type="term" value="P:gibberellic acid mediated signaling pathway"/>
    <property type="evidence" value="ECO:0007669"/>
    <property type="project" value="TreeGrafter"/>
</dbReference>
<name>A0AA39A2M2_VITRO</name>
<dbReference type="GO" id="GO:0003700">
    <property type="term" value="F:DNA-binding transcription factor activity"/>
    <property type="evidence" value="ECO:0007669"/>
    <property type="project" value="TreeGrafter"/>
</dbReference>
<keyword evidence="1" id="KW-0863">Zinc-finger</keyword>
<feature type="region of interest" description="Disordered" evidence="2">
    <location>
        <begin position="170"/>
        <end position="189"/>
    </location>
</feature>
<dbReference type="PANTHER" id="PTHR46353:SF23">
    <property type="entry name" value="C2H2 ZINC FINGER-CONTAINING PROTEIN-RELATED"/>
    <property type="match status" value="1"/>
</dbReference>
<keyword evidence="1" id="KW-0862">Zinc</keyword>
<dbReference type="GO" id="GO:0009736">
    <property type="term" value="P:cytokinin-activated signaling pathway"/>
    <property type="evidence" value="ECO:0007669"/>
    <property type="project" value="TreeGrafter"/>
</dbReference>
<dbReference type="GO" id="GO:0005634">
    <property type="term" value="C:nucleus"/>
    <property type="evidence" value="ECO:0007669"/>
    <property type="project" value="TreeGrafter"/>
</dbReference>
<dbReference type="PROSITE" id="PS50157">
    <property type="entry name" value="ZINC_FINGER_C2H2_2"/>
    <property type="match status" value="1"/>
</dbReference>
<dbReference type="GO" id="GO:0000976">
    <property type="term" value="F:transcription cis-regulatory region binding"/>
    <property type="evidence" value="ECO:0007669"/>
    <property type="project" value="TreeGrafter"/>
</dbReference>
<comment type="caution">
    <text evidence="4">The sequence shown here is derived from an EMBL/GenBank/DDBJ whole genome shotgun (WGS) entry which is preliminary data.</text>
</comment>
<dbReference type="AlphaFoldDB" id="A0AA39A2M2"/>
<dbReference type="InterPro" id="IPR044299">
    <property type="entry name" value="GIS3/ZFP5/ZFP6"/>
</dbReference>
<proteinExistence type="predicted"/>
<dbReference type="PANTHER" id="PTHR46353">
    <property type="entry name" value="ZINC FINGER PROTEIN 5"/>
    <property type="match status" value="1"/>
</dbReference>
<sequence length="202" mass="21623">MSDSSPQDKSFSEYSHAHPNTSSSSSSSSSVMKLFGFPVTEADEAPLTPSNDADIRKFECQYCRREFANSQALGGHQNAHKKERQRAKRAQFQNDHHRRFAAAVPILTAHAVRSGPFICAGGSSSMGSAARFRSSPECCVWSPGPPPMMPAPSAGVPYCFYVGRPQGRPMSVGPGELGHGGGEVSERADVDLHLRLAPSSSS</sequence>
<feature type="domain" description="C2H2-type" evidence="3">
    <location>
        <begin position="58"/>
        <end position="85"/>
    </location>
</feature>
<dbReference type="EMBL" id="JARBHA010000005">
    <property type="protein sequence ID" value="KAJ9699721.1"/>
    <property type="molecule type" value="Genomic_DNA"/>
</dbReference>
<accession>A0AA39A2M2</accession>
<dbReference type="InterPro" id="IPR036236">
    <property type="entry name" value="Znf_C2H2_sf"/>
</dbReference>
<dbReference type="Proteomes" id="UP001168098">
    <property type="component" value="Unassembled WGS sequence"/>
</dbReference>
<evidence type="ECO:0000256" key="1">
    <source>
        <dbReference type="PROSITE-ProRule" id="PRU00042"/>
    </source>
</evidence>
<dbReference type="GO" id="GO:0010090">
    <property type="term" value="P:trichome morphogenesis"/>
    <property type="evidence" value="ECO:0007669"/>
    <property type="project" value="InterPro"/>
</dbReference>
<dbReference type="FunFam" id="3.30.160.60:FF:002829">
    <property type="entry name" value="Zinc finger protein 6"/>
    <property type="match status" value="1"/>
</dbReference>
<dbReference type="Gene3D" id="3.30.160.60">
    <property type="entry name" value="Classic Zinc Finger"/>
    <property type="match status" value="1"/>
</dbReference>
<dbReference type="InterPro" id="IPR013087">
    <property type="entry name" value="Znf_C2H2_type"/>
</dbReference>
<feature type="compositionally biased region" description="Polar residues" evidence="2">
    <location>
        <begin position="1"/>
        <end position="21"/>
    </location>
</feature>
<gene>
    <name evidence="4" type="ORF">PVL29_005542</name>
</gene>
<feature type="region of interest" description="Disordered" evidence="2">
    <location>
        <begin position="1"/>
        <end position="30"/>
    </location>
</feature>